<feature type="region of interest" description="Disordered" evidence="2">
    <location>
        <begin position="1"/>
        <end position="44"/>
    </location>
</feature>
<gene>
    <name evidence="3" type="ORF">EDD18DRAFT_1105474</name>
</gene>
<protein>
    <submittedName>
        <fullName evidence="3">Uncharacterized protein</fullName>
    </submittedName>
</protein>
<name>A0AA39Q6Z6_9AGAR</name>
<evidence type="ECO:0000256" key="1">
    <source>
        <dbReference type="SAM" id="Coils"/>
    </source>
</evidence>
<dbReference type="EMBL" id="JAUEPU010000015">
    <property type="protein sequence ID" value="KAK0496324.1"/>
    <property type="molecule type" value="Genomic_DNA"/>
</dbReference>
<keyword evidence="1" id="KW-0175">Coiled coil</keyword>
<feature type="coiled-coil region" evidence="1">
    <location>
        <begin position="468"/>
        <end position="495"/>
    </location>
</feature>
<evidence type="ECO:0000313" key="3">
    <source>
        <dbReference type="EMBL" id="KAK0496324.1"/>
    </source>
</evidence>
<comment type="caution">
    <text evidence="3">The sequence shown here is derived from an EMBL/GenBank/DDBJ whole genome shotgun (WGS) entry which is preliminary data.</text>
</comment>
<dbReference type="Proteomes" id="UP001175228">
    <property type="component" value="Unassembled WGS sequence"/>
</dbReference>
<feature type="compositionally biased region" description="Basic and acidic residues" evidence="2">
    <location>
        <begin position="232"/>
        <end position="247"/>
    </location>
</feature>
<sequence length="776" mass="87445">MESASLEGGQAGSSLAILEGKEELAGERQAEGQIDECQAMKRQPLRPVPESLLSENVGQVIEEELVEWTPVEDGPDTLQEEKDVKEALIMLQPVVALFDGIKSQAEAVSELEDPPSTQSIIRASDFSSPERVVIVAISRSDMLTKTALEQYSDIYKDFQPLASRDTKIYLFNLVEGLKAISLKEVQLQSTVNELHNHIKEKDLNIARHESEDKYMREKVRSLQSLNSQNIARRKDPGKRSPDPRAREISLSAPEVNRLHEHKVVQYANIKAGIESLQATHQEAIVELQGNIKEKEEAMAHQASRSASLSVTALEEVYATNESLQATVQQVSMLIPPSYCMNLKNSQLQADIFKHGDDKRVLESHRMELQAKMESLEAAHQETGRETERMVETVLQLCHTIHETQAENASFRNDLQGVHTANESLLRTNERELGLKQTEWQSEMNELTKSFGSQIDTKNREMITCQDKLKNTEIQQDQLVNRYNDLKEHLNTIENNIRHNHTERPVMQKEWNNAFETVEPQVWEAMVKLRNELSSKLAKAQSNMKQMRKHIQDLQNQKMEVQQVGESIIKPDINHTKSAERPQCLDLHIPTECSSQSEPAINSPGFWQNTMFTFQMGARADDHEPLDSCTEGHPVTDTVNILNLQSNSSIPILPGVGVETDTASTRSRSSVSSAMPSGMSHFSGLATDREGADIAGGKMKYNKNSLTPRNFCAKDWCEAHKGGTVVQFRHHWNTLSPLEREKYKRISQNAKVAKSNKPEVPLIGSRYMKLNEEVAVS</sequence>
<proteinExistence type="predicted"/>
<evidence type="ECO:0000256" key="2">
    <source>
        <dbReference type="SAM" id="MobiDB-lite"/>
    </source>
</evidence>
<feature type="coiled-coil region" evidence="1">
    <location>
        <begin position="529"/>
        <end position="563"/>
    </location>
</feature>
<feature type="compositionally biased region" description="Basic and acidic residues" evidence="2">
    <location>
        <begin position="19"/>
        <end position="30"/>
    </location>
</feature>
<dbReference type="AlphaFoldDB" id="A0AA39Q6Z6"/>
<reference evidence="3" key="1">
    <citation type="submission" date="2023-06" db="EMBL/GenBank/DDBJ databases">
        <authorList>
            <consortium name="Lawrence Berkeley National Laboratory"/>
            <person name="Ahrendt S."/>
            <person name="Sahu N."/>
            <person name="Indic B."/>
            <person name="Wong-Bajracharya J."/>
            <person name="Merenyi Z."/>
            <person name="Ke H.-M."/>
            <person name="Monk M."/>
            <person name="Kocsube S."/>
            <person name="Drula E."/>
            <person name="Lipzen A."/>
            <person name="Balint B."/>
            <person name="Henrissat B."/>
            <person name="Andreopoulos B."/>
            <person name="Martin F.M."/>
            <person name="Harder C.B."/>
            <person name="Rigling D."/>
            <person name="Ford K.L."/>
            <person name="Foster G.D."/>
            <person name="Pangilinan J."/>
            <person name="Papanicolaou A."/>
            <person name="Barry K."/>
            <person name="LaButti K."/>
            <person name="Viragh M."/>
            <person name="Koriabine M."/>
            <person name="Yan M."/>
            <person name="Riley R."/>
            <person name="Champramary S."/>
            <person name="Plett K.L."/>
            <person name="Tsai I.J."/>
            <person name="Slot J."/>
            <person name="Sipos G."/>
            <person name="Plett J."/>
            <person name="Nagy L.G."/>
            <person name="Grigoriev I.V."/>
        </authorList>
    </citation>
    <scope>NUCLEOTIDE SEQUENCE</scope>
    <source>
        <strain evidence="3">HWK02</strain>
    </source>
</reference>
<accession>A0AA39Q6Z6</accession>
<feature type="coiled-coil region" evidence="1">
    <location>
        <begin position="277"/>
        <end position="304"/>
    </location>
</feature>
<organism evidence="3 4">
    <name type="scientific">Armillaria luteobubalina</name>
    <dbReference type="NCBI Taxonomy" id="153913"/>
    <lineage>
        <taxon>Eukaryota</taxon>
        <taxon>Fungi</taxon>
        <taxon>Dikarya</taxon>
        <taxon>Basidiomycota</taxon>
        <taxon>Agaricomycotina</taxon>
        <taxon>Agaricomycetes</taxon>
        <taxon>Agaricomycetidae</taxon>
        <taxon>Agaricales</taxon>
        <taxon>Marasmiineae</taxon>
        <taxon>Physalacriaceae</taxon>
        <taxon>Armillaria</taxon>
    </lineage>
</organism>
<keyword evidence="4" id="KW-1185">Reference proteome</keyword>
<feature type="coiled-coil region" evidence="1">
    <location>
        <begin position="358"/>
        <end position="385"/>
    </location>
</feature>
<evidence type="ECO:0000313" key="4">
    <source>
        <dbReference type="Proteomes" id="UP001175228"/>
    </source>
</evidence>
<feature type="region of interest" description="Disordered" evidence="2">
    <location>
        <begin position="225"/>
        <end position="249"/>
    </location>
</feature>